<dbReference type="OrthoDB" id="6108017at2759"/>
<accession>A0A1R2C0M6</accession>
<evidence type="ECO:0000313" key="2">
    <source>
        <dbReference type="EMBL" id="OMJ82527.1"/>
    </source>
</evidence>
<comment type="caution">
    <text evidence="2">The sequence shown here is derived from an EMBL/GenBank/DDBJ whole genome shotgun (WGS) entry which is preliminary data.</text>
</comment>
<dbReference type="AlphaFoldDB" id="A0A1R2C0M6"/>
<feature type="region of interest" description="Disordered" evidence="1">
    <location>
        <begin position="1"/>
        <end position="23"/>
    </location>
</feature>
<evidence type="ECO:0000256" key="1">
    <source>
        <dbReference type="SAM" id="MobiDB-lite"/>
    </source>
</evidence>
<dbReference type="Gene3D" id="1.20.5.190">
    <property type="match status" value="1"/>
</dbReference>
<dbReference type="Pfam" id="PF00612">
    <property type="entry name" value="IQ"/>
    <property type="match status" value="2"/>
</dbReference>
<keyword evidence="3" id="KW-1185">Reference proteome</keyword>
<dbReference type="SMART" id="SM00015">
    <property type="entry name" value="IQ"/>
    <property type="match status" value="3"/>
</dbReference>
<dbReference type="InterPro" id="IPR000048">
    <property type="entry name" value="IQ_motif_EF-hand-BS"/>
</dbReference>
<protein>
    <submittedName>
        <fullName evidence="2">Uncharacterized protein</fullName>
    </submittedName>
</protein>
<dbReference type="CDD" id="cd23766">
    <property type="entry name" value="IQCG"/>
    <property type="match status" value="1"/>
</dbReference>
<dbReference type="PROSITE" id="PS50096">
    <property type="entry name" value="IQ"/>
    <property type="match status" value="2"/>
</dbReference>
<dbReference type="EMBL" id="MPUH01000337">
    <property type="protein sequence ID" value="OMJ82527.1"/>
    <property type="molecule type" value="Genomic_DNA"/>
</dbReference>
<reference evidence="2 3" key="1">
    <citation type="submission" date="2016-11" db="EMBL/GenBank/DDBJ databases">
        <title>The macronuclear genome of Stentor coeruleus: a giant cell with tiny introns.</title>
        <authorList>
            <person name="Slabodnick M."/>
            <person name="Ruby J.G."/>
            <person name="Reiff S.B."/>
            <person name="Swart E.C."/>
            <person name="Gosai S."/>
            <person name="Prabakaran S."/>
            <person name="Witkowska E."/>
            <person name="Larue G.E."/>
            <person name="Fisher S."/>
            <person name="Freeman R.M."/>
            <person name="Gunawardena J."/>
            <person name="Chu W."/>
            <person name="Stover N.A."/>
            <person name="Gregory B.D."/>
            <person name="Nowacki M."/>
            <person name="Derisi J."/>
            <person name="Roy S.W."/>
            <person name="Marshall W.F."/>
            <person name="Sood P."/>
        </authorList>
    </citation>
    <scope>NUCLEOTIDE SEQUENCE [LARGE SCALE GENOMIC DNA]</scope>
    <source>
        <strain evidence="2">WM001</strain>
    </source>
</reference>
<feature type="compositionally biased region" description="Basic and acidic residues" evidence="1">
    <location>
        <begin position="820"/>
        <end position="841"/>
    </location>
</feature>
<feature type="region of interest" description="Disordered" evidence="1">
    <location>
        <begin position="809"/>
        <end position="841"/>
    </location>
</feature>
<sequence length="998" mass="115301">MKNSAKKAAGPLIVKKPPDNQALQEQDAKFRSTFVEAMRSSSPPRSEPVVLPEAIVVPGVSPPSAPKPLPGKTGVKAAAAKAGAAKAGAKTGAKAPAKAGAKTAAKAGAKAGAKVGAKSGAKVGAKAGAKVGALIVKKPENDVPVESMTSREPEKPPVIQEGALTERVTIEEKKAVEETLPIKPQGIDEGIQDGDFNDYLKTQGLAQEKKVICESVSCDNLSVSPKAPPIVKLLQTLSFKRIIKPVPDLFYSESISVSFIYQAKPNQPISVTNKIVKNFSSLSKPAIGLFYNEQHAYRVLNKPNPKICYSEQVISSYSCMDLPIRNLYYLDTDVQNHGYLNKPLIGLYMYIPPERLPISPTIEYIEEYNLTSATIKSIETITEKYEVISKPCMEFEFEEDRFTTKFPVILPAVKMIKNIQIEEEDWKIRRGPPEITILSTEDFQVVEKPEVDFWYQQKEYVEMCLQTEDLEQLALDEELNKMEEQKTEPDTLTYDEFISKLDTSTPKAQTNPSAFIFVDKALNKIAEMENLKKEIKDRENMKFKRIKSATRIQAWFRGVLARRKHIPPIIELYKERWRMRRLKEIGANIKKQWAPYVILNALQKWYKIKQREKQRLFKMFLNFSAINIQKHWRGYVVRRFYTDKLQIRSLAKYRIQKFVRLWKTRRILNTRRIRVHIKGMKETKQLLREIQGDHTAIALYKQLMTQLNTFCNKFRLDFSTLYMTGKWTGLPLWRESIAMGESAASFHRSIPSKREIEFEKEYEEEYVPQRPSYLNRDDIPIRPMTVNYNELLKDYPEPEPIAPRFNQQIAKKKKPAPIKRMQDDKIIERDYEREREKDRNQDEVMENPFMSPDYLEEARQDDNMSQNLKPKQFLKRKSKKVVAQKLKWNVSRRIDCWLPKEKFSKGKDASFEIRQIIPRGNFLTLYDLEFEYKNDMSSWISLELFFDRPEKNVSRIPQLDVESLGVKEAADEDYQMQIEELERHYNYLCSEDVLYSGP</sequence>
<organism evidence="2 3">
    <name type="scientific">Stentor coeruleus</name>
    <dbReference type="NCBI Taxonomy" id="5963"/>
    <lineage>
        <taxon>Eukaryota</taxon>
        <taxon>Sar</taxon>
        <taxon>Alveolata</taxon>
        <taxon>Ciliophora</taxon>
        <taxon>Postciliodesmatophora</taxon>
        <taxon>Heterotrichea</taxon>
        <taxon>Heterotrichida</taxon>
        <taxon>Stentoridae</taxon>
        <taxon>Stentor</taxon>
    </lineage>
</organism>
<gene>
    <name evidence="2" type="ORF">SteCoe_16753</name>
</gene>
<proteinExistence type="predicted"/>
<evidence type="ECO:0000313" key="3">
    <source>
        <dbReference type="Proteomes" id="UP000187209"/>
    </source>
</evidence>
<name>A0A1R2C0M6_9CILI</name>
<dbReference type="Proteomes" id="UP000187209">
    <property type="component" value="Unassembled WGS sequence"/>
</dbReference>